<feature type="region of interest" description="Disordered" evidence="1">
    <location>
        <begin position="230"/>
        <end position="287"/>
    </location>
</feature>
<gene>
    <name evidence="2" type="ORF">DOTSEDRAFT_74599</name>
</gene>
<reference evidence="2 3" key="2">
    <citation type="journal article" date="2012" name="PLoS Pathog.">
        <title>Diverse lifestyles and strategies of plant pathogenesis encoded in the genomes of eighteen Dothideomycetes fungi.</title>
        <authorList>
            <person name="Ohm R.A."/>
            <person name="Feau N."/>
            <person name="Henrissat B."/>
            <person name="Schoch C.L."/>
            <person name="Horwitz B.A."/>
            <person name="Barry K.W."/>
            <person name="Condon B.J."/>
            <person name="Copeland A.C."/>
            <person name="Dhillon B."/>
            <person name="Glaser F."/>
            <person name="Hesse C.N."/>
            <person name="Kosti I."/>
            <person name="LaButti K."/>
            <person name="Lindquist E.A."/>
            <person name="Lucas S."/>
            <person name="Salamov A.A."/>
            <person name="Bradshaw R.E."/>
            <person name="Ciuffetti L."/>
            <person name="Hamelin R.C."/>
            <person name="Kema G.H.J."/>
            <person name="Lawrence C."/>
            <person name="Scott J.A."/>
            <person name="Spatafora J.W."/>
            <person name="Turgeon B.G."/>
            <person name="de Wit P.J.G.M."/>
            <person name="Zhong S."/>
            <person name="Goodwin S.B."/>
            <person name="Grigoriev I.V."/>
        </authorList>
    </citation>
    <scope>NUCLEOTIDE SEQUENCE [LARGE SCALE GENOMIC DNA]</scope>
    <source>
        <strain evidence="3">NZE10 / CBS 128990</strain>
    </source>
</reference>
<dbReference type="AlphaFoldDB" id="N1PCL6"/>
<protein>
    <submittedName>
        <fullName evidence="2">Uncharacterized protein</fullName>
    </submittedName>
</protein>
<evidence type="ECO:0000313" key="2">
    <source>
        <dbReference type="EMBL" id="EME39739.1"/>
    </source>
</evidence>
<organism evidence="2 3">
    <name type="scientific">Dothistroma septosporum (strain NZE10 / CBS 128990)</name>
    <name type="common">Red band needle blight fungus</name>
    <name type="synonym">Mycosphaerella pini</name>
    <dbReference type="NCBI Taxonomy" id="675120"/>
    <lineage>
        <taxon>Eukaryota</taxon>
        <taxon>Fungi</taxon>
        <taxon>Dikarya</taxon>
        <taxon>Ascomycota</taxon>
        <taxon>Pezizomycotina</taxon>
        <taxon>Dothideomycetes</taxon>
        <taxon>Dothideomycetidae</taxon>
        <taxon>Mycosphaerellales</taxon>
        <taxon>Mycosphaerellaceae</taxon>
        <taxon>Dothistroma</taxon>
    </lineage>
</organism>
<accession>N1PCL6</accession>
<feature type="region of interest" description="Disordered" evidence="1">
    <location>
        <begin position="53"/>
        <end position="80"/>
    </location>
</feature>
<evidence type="ECO:0000313" key="3">
    <source>
        <dbReference type="Proteomes" id="UP000016933"/>
    </source>
</evidence>
<proteinExistence type="predicted"/>
<dbReference type="Proteomes" id="UP000016933">
    <property type="component" value="Unassembled WGS sequence"/>
</dbReference>
<feature type="region of interest" description="Disordered" evidence="1">
    <location>
        <begin position="1"/>
        <end position="22"/>
    </location>
</feature>
<feature type="compositionally biased region" description="Low complexity" evidence="1">
    <location>
        <begin position="250"/>
        <end position="261"/>
    </location>
</feature>
<name>N1PCL6_DOTSN</name>
<dbReference type="EMBL" id="KB446544">
    <property type="protein sequence ID" value="EME39739.1"/>
    <property type="molecule type" value="Genomic_DNA"/>
</dbReference>
<dbReference type="HOGENOM" id="CLU_918362_0_0_1"/>
<reference evidence="3" key="1">
    <citation type="journal article" date="2012" name="PLoS Genet.">
        <title>The genomes of the fungal plant pathogens Cladosporium fulvum and Dothistroma septosporum reveal adaptation to different hosts and lifestyles but also signatures of common ancestry.</title>
        <authorList>
            <person name="de Wit P.J.G.M."/>
            <person name="van der Burgt A."/>
            <person name="Oekmen B."/>
            <person name="Stergiopoulos I."/>
            <person name="Abd-Elsalam K.A."/>
            <person name="Aerts A.L."/>
            <person name="Bahkali A.H."/>
            <person name="Beenen H.G."/>
            <person name="Chettri P."/>
            <person name="Cox M.P."/>
            <person name="Datema E."/>
            <person name="de Vries R.P."/>
            <person name="Dhillon B."/>
            <person name="Ganley A.R."/>
            <person name="Griffiths S.A."/>
            <person name="Guo Y."/>
            <person name="Hamelin R.C."/>
            <person name="Henrissat B."/>
            <person name="Kabir M.S."/>
            <person name="Jashni M.K."/>
            <person name="Kema G."/>
            <person name="Klaubauf S."/>
            <person name="Lapidus A."/>
            <person name="Levasseur A."/>
            <person name="Lindquist E."/>
            <person name="Mehrabi R."/>
            <person name="Ohm R.A."/>
            <person name="Owen T.J."/>
            <person name="Salamov A."/>
            <person name="Schwelm A."/>
            <person name="Schijlen E."/>
            <person name="Sun H."/>
            <person name="van den Burg H.A."/>
            <person name="van Ham R.C.H.J."/>
            <person name="Zhang S."/>
            <person name="Goodwin S.B."/>
            <person name="Grigoriev I.V."/>
            <person name="Collemare J."/>
            <person name="Bradshaw R.E."/>
        </authorList>
    </citation>
    <scope>NUCLEOTIDE SEQUENCE [LARGE SCALE GENOMIC DNA]</scope>
    <source>
        <strain evidence="3">NZE10 / CBS 128990</strain>
    </source>
</reference>
<keyword evidence="3" id="KW-1185">Reference proteome</keyword>
<evidence type="ECO:0000256" key="1">
    <source>
        <dbReference type="SAM" id="MobiDB-lite"/>
    </source>
</evidence>
<sequence>MPGPGMLSTPQSDDRAAVASASRAFPSLKEDYNYFSNMDEPELIDIEQPSLVPPANMVNEAGPSVPHQDLTDDTSLGTTATGSTEMAVHTMSQDQNDWDHQRQVEKGRLVTNLKIKWGKRPDKWPTQSKAPTRMIRRGARKGLRRPQNPIEWPLELLRELDVLSRLENVTKKTLEGTIDRYANDRISQRSGAAEKFIVEDVRSAINELSSGDKSSIRSPTLGPAVIPAVRSTRPNRATAPRATSSRRRTAPVPVTPVSPAAGDAVIKQESSTRRGRDATTPGPAQSQANCTVDLQFLDGLQIC</sequence>